<dbReference type="HOGENOM" id="CLU_039568_0_0_1"/>
<organism evidence="1">
    <name type="scientific">Oryza meridionalis</name>
    <dbReference type="NCBI Taxonomy" id="40149"/>
    <lineage>
        <taxon>Eukaryota</taxon>
        <taxon>Viridiplantae</taxon>
        <taxon>Streptophyta</taxon>
        <taxon>Embryophyta</taxon>
        <taxon>Tracheophyta</taxon>
        <taxon>Spermatophyta</taxon>
        <taxon>Magnoliopsida</taxon>
        <taxon>Liliopsida</taxon>
        <taxon>Poales</taxon>
        <taxon>Poaceae</taxon>
        <taxon>BOP clade</taxon>
        <taxon>Oryzoideae</taxon>
        <taxon>Oryzeae</taxon>
        <taxon>Oryzinae</taxon>
        <taxon>Oryza</taxon>
    </lineage>
</organism>
<evidence type="ECO:0008006" key="3">
    <source>
        <dbReference type="Google" id="ProtNLM"/>
    </source>
</evidence>
<dbReference type="CDD" id="cd23431">
    <property type="entry name" value="beta-trefoil_Ricin_AtEULS3-like"/>
    <property type="match status" value="1"/>
</dbReference>
<dbReference type="PANTHER" id="PTHR31257:SF18">
    <property type="entry name" value="PH DOMAIN-CONTAINING PROTEIN"/>
    <property type="match status" value="1"/>
</dbReference>
<sequence>MPNSREKVYGFGLGHPRLNPEGTFKVFCKADEGLCLAVRGGALVLATADPTDEHQHWFKDVHFSLRIKDEEGKPVFSLINKATGFAIQHSLGPGHPVRLVKFNPEDFEESVLWTESGHLGRDFGRIRMLYDVNLGLDALPGNEDGGGGVRDGTVITLTERAEGDTQSWKILYWSDEANETCGGLYNEPTCRIYCKANMAFSLTVRNGTVCLAPTDINDKYQEWIEDTRLGDMIKDQEGYPAFALINCATGDAIHASAVKGNPVKSSAVGALFGFLLELKPYNLTYVDEFRLWTKSRDMGEGFRFDQWEYHDS</sequence>
<dbReference type="InterPro" id="IPR035992">
    <property type="entry name" value="Ricin_B-like_lectins"/>
</dbReference>
<name>A0A0E0F570_9ORYZ</name>
<evidence type="ECO:0000313" key="2">
    <source>
        <dbReference type="Proteomes" id="UP000008021"/>
    </source>
</evidence>
<dbReference type="SUPFAM" id="SSF50370">
    <property type="entry name" value="Ricin B-like lectins"/>
    <property type="match status" value="1"/>
</dbReference>
<proteinExistence type="predicted"/>
<dbReference type="AlphaFoldDB" id="A0A0E0F570"/>
<evidence type="ECO:0000313" key="1">
    <source>
        <dbReference type="EnsemblPlants" id="OMERI11G09710.1"/>
    </source>
</evidence>
<keyword evidence="2" id="KW-1185">Reference proteome</keyword>
<dbReference type="InterPro" id="IPR040249">
    <property type="entry name" value="Ricin_B-like_lectin_EULS3-like"/>
</dbReference>
<dbReference type="Gramene" id="OMERI11G09710.1">
    <property type="protein sequence ID" value="OMERI11G09710.1"/>
    <property type="gene ID" value="OMERI11G09710"/>
</dbReference>
<dbReference type="EnsemblPlants" id="OMERI11G09710.1">
    <property type="protein sequence ID" value="OMERI11G09710.1"/>
    <property type="gene ID" value="OMERI11G09710"/>
</dbReference>
<dbReference type="eggNOG" id="ENOG502QTCR">
    <property type="taxonomic scope" value="Eukaryota"/>
</dbReference>
<reference evidence="1" key="2">
    <citation type="submission" date="2018-05" db="EMBL/GenBank/DDBJ databases">
        <title>OmerRS3 (Oryza meridionalis Reference Sequence Version 3).</title>
        <authorList>
            <person name="Zhang J."/>
            <person name="Kudrna D."/>
            <person name="Lee S."/>
            <person name="Talag J."/>
            <person name="Welchert J."/>
            <person name="Wing R.A."/>
        </authorList>
    </citation>
    <scope>NUCLEOTIDE SEQUENCE [LARGE SCALE GENOMIC DNA]</scope>
    <source>
        <strain evidence="1">cv. OR44</strain>
    </source>
</reference>
<dbReference type="PANTHER" id="PTHR31257">
    <property type="entry name" value="RICIN B-LIKE LECTIN EULS3"/>
    <property type="match status" value="1"/>
</dbReference>
<dbReference type="STRING" id="40149.A0A0E0F570"/>
<dbReference type="Proteomes" id="UP000008021">
    <property type="component" value="Chromosome 11"/>
</dbReference>
<reference evidence="1" key="1">
    <citation type="submission" date="2015-04" db="UniProtKB">
        <authorList>
            <consortium name="EnsemblPlants"/>
        </authorList>
    </citation>
    <scope>IDENTIFICATION</scope>
</reference>
<accession>A0A0E0F570</accession>
<protein>
    <recommendedName>
        <fullName evidence="3">PH domain-containing protein</fullName>
    </recommendedName>
</protein>